<keyword evidence="4 8" id="KW-0460">Magnesium</keyword>
<evidence type="ECO:0000259" key="14">
    <source>
        <dbReference type="Pfam" id="PF02879"/>
    </source>
</evidence>
<reference evidence="19" key="2">
    <citation type="journal article" date="2019" name="Int. J. Syst. Evol. Microbiol.">
        <title>The Global Catalogue of Microorganisms (GCM) 10K type strain sequencing project: providing services to taxonomists for standard genome sequencing and annotation.</title>
        <authorList>
            <consortium name="The Broad Institute Genomics Platform"/>
            <consortium name="The Broad Institute Genome Sequencing Center for Infectious Disease"/>
            <person name="Wu L."/>
            <person name="Ma J."/>
        </authorList>
    </citation>
    <scope>NUCLEOTIDE SEQUENCE [LARGE SCALE GENOMIC DNA]</scope>
    <source>
        <strain evidence="19">NBRC 107715</strain>
    </source>
</reference>
<dbReference type="Pfam" id="PF02879">
    <property type="entry name" value="PGM_PMM_II"/>
    <property type="match status" value="1"/>
</dbReference>
<dbReference type="PRINTS" id="PR00509">
    <property type="entry name" value="PGMPMM"/>
</dbReference>
<evidence type="ECO:0000259" key="13">
    <source>
        <dbReference type="Pfam" id="PF02878"/>
    </source>
</evidence>
<evidence type="ECO:0000256" key="10">
    <source>
        <dbReference type="RuleBase" id="RU004327"/>
    </source>
</evidence>
<protein>
    <recommendedName>
        <fullName evidence="7 8">Phosphoglucosamine mutase</fullName>
        <ecNumber evidence="6 8">5.4.2.10</ecNumber>
    </recommendedName>
</protein>
<evidence type="ECO:0000256" key="3">
    <source>
        <dbReference type="ARBA" id="ARBA00022723"/>
    </source>
</evidence>
<dbReference type="Proteomes" id="UP000321960">
    <property type="component" value="Unassembled WGS sequence"/>
</dbReference>
<reference evidence="17" key="4">
    <citation type="submission" date="2023-01" db="EMBL/GenBank/DDBJ databases">
        <title>Draft genome sequence of Methylobacterium oxalidis strain NBRC 107715.</title>
        <authorList>
            <person name="Sun Q."/>
            <person name="Mori K."/>
        </authorList>
    </citation>
    <scope>NUCLEOTIDE SEQUENCE</scope>
    <source>
        <strain evidence="17">NBRC 107715</strain>
    </source>
</reference>
<dbReference type="EC" id="5.4.2.10" evidence="6 8"/>
<feature type="domain" description="Alpha-D-phosphohexomutase alpha/beta/alpha" evidence="13">
    <location>
        <begin position="48"/>
        <end position="180"/>
    </location>
</feature>
<dbReference type="GO" id="GO:0009252">
    <property type="term" value="P:peptidoglycan biosynthetic process"/>
    <property type="evidence" value="ECO:0007669"/>
    <property type="project" value="UniProtKB-ARBA"/>
</dbReference>
<feature type="binding site" evidence="8">
    <location>
        <position position="287"/>
    </location>
    <ligand>
        <name>Mg(2+)</name>
        <dbReference type="ChEBI" id="CHEBI:18420"/>
    </ligand>
</feature>
<evidence type="ECO:0000256" key="11">
    <source>
        <dbReference type="SAM" id="MobiDB-lite"/>
    </source>
</evidence>
<dbReference type="GO" id="GO:0005975">
    <property type="term" value="P:carbohydrate metabolic process"/>
    <property type="evidence" value="ECO:0007669"/>
    <property type="project" value="InterPro"/>
</dbReference>
<feature type="domain" description="Alpha-D-phosphohexomutase alpha/beta/alpha" evidence="15">
    <location>
        <begin position="304"/>
        <end position="411"/>
    </location>
</feature>
<dbReference type="Gene3D" id="3.30.310.50">
    <property type="entry name" value="Alpha-D-phosphohexomutase, C-terminal domain"/>
    <property type="match status" value="1"/>
</dbReference>
<dbReference type="InterPro" id="IPR005845">
    <property type="entry name" value="A-D-PHexomutase_a/b/a-II"/>
</dbReference>
<dbReference type="PANTHER" id="PTHR42946">
    <property type="entry name" value="PHOSPHOHEXOSE MUTASE"/>
    <property type="match status" value="1"/>
</dbReference>
<dbReference type="InterPro" id="IPR005846">
    <property type="entry name" value="A-D-PHexomutase_a/b/a-III"/>
</dbReference>
<evidence type="ECO:0000313" key="16">
    <source>
        <dbReference type="EMBL" id="GEP02164.1"/>
    </source>
</evidence>
<accession>A0A512IWS7</accession>
<comment type="similarity">
    <text evidence="1 8 9">Belongs to the phosphohexose mutase family.</text>
</comment>
<keyword evidence="19" id="KW-1185">Reference proteome</keyword>
<evidence type="ECO:0000256" key="2">
    <source>
        <dbReference type="ARBA" id="ARBA00022553"/>
    </source>
</evidence>
<evidence type="ECO:0000256" key="5">
    <source>
        <dbReference type="ARBA" id="ARBA00023235"/>
    </source>
</evidence>
<comment type="catalytic activity">
    <reaction evidence="8 10">
        <text>alpha-D-glucosamine 1-phosphate = D-glucosamine 6-phosphate</text>
        <dbReference type="Rhea" id="RHEA:23424"/>
        <dbReference type="ChEBI" id="CHEBI:58516"/>
        <dbReference type="ChEBI" id="CHEBI:58725"/>
        <dbReference type="EC" id="5.4.2.10"/>
    </reaction>
</comment>
<dbReference type="PANTHER" id="PTHR42946:SF1">
    <property type="entry name" value="PHOSPHOGLUCOMUTASE (ALPHA-D-GLUCOSE-1,6-BISPHOSPHATE-DEPENDENT)"/>
    <property type="match status" value="1"/>
</dbReference>
<evidence type="ECO:0000256" key="7">
    <source>
        <dbReference type="ARBA" id="ARBA00068193"/>
    </source>
</evidence>
<evidence type="ECO:0000313" key="18">
    <source>
        <dbReference type="Proteomes" id="UP000321960"/>
    </source>
</evidence>
<dbReference type="EMBL" id="BSPK01000004">
    <property type="protein sequence ID" value="GLS62109.1"/>
    <property type="molecule type" value="Genomic_DNA"/>
</dbReference>
<comment type="PTM">
    <text evidence="8">Activated by phosphorylation.</text>
</comment>
<comment type="cofactor">
    <cofactor evidence="8">
        <name>Mg(2+)</name>
        <dbReference type="ChEBI" id="CHEBI:18420"/>
    </cofactor>
    <text evidence="8">Binds 1 Mg(2+) ion per subunit.</text>
</comment>
<dbReference type="FunFam" id="3.40.120.10:FF:000001">
    <property type="entry name" value="Phosphoglucosamine mutase"/>
    <property type="match status" value="1"/>
</dbReference>
<dbReference type="FunFam" id="3.30.310.50:FF:000001">
    <property type="entry name" value="Phosphoglucosamine mutase"/>
    <property type="match status" value="1"/>
</dbReference>
<evidence type="ECO:0000256" key="6">
    <source>
        <dbReference type="ARBA" id="ARBA00066330"/>
    </source>
</evidence>
<feature type="domain" description="Alpha-D-phosphohexomutase alpha/beta/alpha" evidence="14">
    <location>
        <begin position="203"/>
        <end position="300"/>
    </location>
</feature>
<dbReference type="CDD" id="cd05802">
    <property type="entry name" value="GlmM"/>
    <property type="match status" value="1"/>
</dbReference>
<dbReference type="EMBL" id="BJZU01000003">
    <property type="protein sequence ID" value="GEP02164.1"/>
    <property type="molecule type" value="Genomic_DNA"/>
</dbReference>
<dbReference type="InterPro" id="IPR036900">
    <property type="entry name" value="A-D-PHexomutase_C_sf"/>
</dbReference>
<keyword evidence="2 8" id="KW-0597">Phosphoprotein</keyword>
<proteinExistence type="inferred from homology"/>
<evidence type="ECO:0000313" key="17">
    <source>
        <dbReference type="EMBL" id="GLS62109.1"/>
    </source>
</evidence>
<evidence type="ECO:0000256" key="4">
    <source>
        <dbReference type="ARBA" id="ARBA00022842"/>
    </source>
</evidence>
<name>A0A512IWS7_9HYPH</name>
<dbReference type="InterPro" id="IPR005844">
    <property type="entry name" value="A-D-PHexomutase_a/b/a-I"/>
</dbReference>
<dbReference type="Pfam" id="PF02878">
    <property type="entry name" value="PGM_PMM_I"/>
    <property type="match status" value="1"/>
</dbReference>
<dbReference type="Proteomes" id="UP001156856">
    <property type="component" value="Unassembled WGS sequence"/>
</dbReference>
<dbReference type="InterPro" id="IPR050060">
    <property type="entry name" value="Phosphoglucosamine_mutase"/>
</dbReference>
<dbReference type="FunFam" id="3.40.120.10:FF:000002">
    <property type="entry name" value="Phosphoglucosamine mutase"/>
    <property type="match status" value="1"/>
</dbReference>
<dbReference type="HAMAP" id="MF_01554_B">
    <property type="entry name" value="GlmM_B"/>
    <property type="match status" value="1"/>
</dbReference>
<evidence type="ECO:0000259" key="15">
    <source>
        <dbReference type="Pfam" id="PF02880"/>
    </source>
</evidence>
<feature type="binding site" description="via phosphate group" evidence="8">
    <location>
        <position position="146"/>
    </location>
    <ligand>
        <name>Mg(2+)</name>
        <dbReference type="ChEBI" id="CHEBI:18420"/>
    </ligand>
</feature>
<organism evidence="16 18">
    <name type="scientific">Methylobacterium oxalidis</name>
    <dbReference type="NCBI Taxonomy" id="944322"/>
    <lineage>
        <taxon>Bacteria</taxon>
        <taxon>Pseudomonadati</taxon>
        <taxon>Pseudomonadota</taxon>
        <taxon>Alphaproteobacteria</taxon>
        <taxon>Hyphomicrobiales</taxon>
        <taxon>Methylobacteriaceae</taxon>
        <taxon>Methylobacterium</taxon>
    </lineage>
</organism>
<feature type="active site" description="Phosphoserine intermediate" evidence="8">
    <location>
        <position position="146"/>
    </location>
</feature>
<feature type="domain" description="Alpha-D-phosphohexomutase C-terminal" evidence="12">
    <location>
        <begin position="420"/>
        <end position="485"/>
    </location>
</feature>
<keyword evidence="5 8" id="KW-0413">Isomerase</keyword>
<sequence>MVAAFADHPDGEADSYDSLPPNLVARPGAKAGRLAAKISVDEAETQVRKYFGTDGIRGRANGVITPELALKVGQAAGLVFQRGDYRHRVVIGKDTRLSGYMIETALVAGFTSVGMDVLLLGPMPTPAVAMLTRSMRADLGVMISASHNPYEDNGIKLFGPDGFKLSDEVERAIEALIDGELHKRLASSRDLGRAKRIESVHARYIEFAKRTLPRHVTLDGLRVVVDCANGAGYRVAPETLWELGAEVISIGVDPDGFNINRDVGSTAPSALVSKVRELRADIGIALDGDADRVIIVDEKGHIVDGDQLMAVVARSWKEDDRLTQPGLVATIMSNLGLERYLGGIGLSLARTAVGDRYVLEHMREHGYNLGGEQSGHIIMSDYATTGDGLVAALQLLSVVKRQERPVSEVCHCFDPLPQILKNVRYGSGEPLRQAAVVTAIENARERLGNSGRLVIRPSGTEPVIRVMAEGDDRSLVTEVVDEVVDAVTRVAA</sequence>
<dbReference type="NCBIfam" id="NF008139">
    <property type="entry name" value="PRK10887.1"/>
    <property type="match status" value="1"/>
</dbReference>
<dbReference type="PROSITE" id="PS00710">
    <property type="entry name" value="PGM_PMM"/>
    <property type="match status" value="1"/>
</dbReference>
<dbReference type="GO" id="GO:0000287">
    <property type="term" value="F:magnesium ion binding"/>
    <property type="evidence" value="ECO:0007669"/>
    <property type="project" value="UniProtKB-UniRule"/>
</dbReference>
<dbReference type="Pfam" id="PF00408">
    <property type="entry name" value="PGM_PMM_IV"/>
    <property type="match status" value="1"/>
</dbReference>
<dbReference type="AlphaFoldDB" id="A0A512IWS7"/>
<dbReference type="GO" id="GO:0004615">
    <property type="term" value="F:phosphomannomutase activity"/>
    <property type="evidence" value="ECO:0007669"/>
    <property type="project" value="TreeGrafter"/>
</dbReference>
<dbReference type="Pfam" id="PF02880">
    <property type="entry name" value="PGM_PMM_III"/>
    <property type="match status" value="1"/>
</dbReference>
<reference evidence="16 18" key="3">
    <citation type="submission" date="2019-07" db="EMBL/GenBank/DDBJ databases">
        <title>Whole genome shotgun sequence of Methylobacterium oxalidis NBRC 107715.</title>
        <authorList>
            <person name="Hosoyama A."/>
            <person name="Uohara A."/>
            <person name="Ohji S."/>
            <person name="Ichikawa N."/>
        </authorList>
    </citation>
    <scope>NUCLEOTIDE SEQUENCE [LARGE SCALE GENOMIC DNA]</scope>
    <source>
        <strain evidence="16 18">NBRC 107715</strain>
    </source>
</reference>
<dbReference type="InterPro" id="IPR016066">
    <property type="entry name" value="A-D-PHexomutase_CS"/>
</dbReference>
<feature type="binding site" evidence="8">
    <location>
        <position position="289"/>
    </location>
    <ligand>
        <name>Mg(2+)</name>
        <dbReference type="ChEBI" id="CHEBI:18420"/>
    </ligand>
</feature>
<dbReference type="Gene3D" id="3.40.120.10">
    <property type="entry name" value="Alpha-D-Glucose-1,6-Bisphosphate, subunit A, domain 3"/>
    <property type="match status" value="3"/>
</dbReference>
<dbReference type="GO" id="GO:0006048">
    <property type="term" value="P:UDP-N-acetylglucosamine biosynthetic process"/>
    <property type="evidence" value="ECO:0007669"/>
    <property type="project" value="TreeGrafter"/>
</dbReference>
<dbReference type="InterPro" id="IPR005843">
    <property type="entry name" value="A-D-PHexomutase_C"/>
</dbReference>
<evidence type="ECO:0000256" key="8">
    <source>
        <dbReference type="HAMAP-Rule" id="MF_01554"/>
    </source>
</evidence>
<dbReference type="InterPro" id="IPR006352">
    <property type="entry name" value="GlmM_bact"/>
</dbReference>
<dbReference type="GO" id="GO:0008966">
    <property type="term" value="F:phosphoglucosamine mutase activity"/>
    <property type="evidence" value="ECO:0007669"/>
    <property type="project" value="UniProtKB-UniRule"/>
</dbReference>
<comment type="caution">
    <text evidence="16">The sequence shown here is derived from an EMBL/GenBank/DDBJ whole genome shotgun (WGS) entry which is preliminary data.</text>
</comment>
<dbReference type="SUPFAM" id="SSF55957">
    <property type="entry name" value="Phosphoglucomutase, C-terminal domain"/>
    <property type="match status" value="1"/>
</dbReference>
<comment type="function">
    <text evidence="8 10">Catalyzes the conversion of glucosamine-6-phosphate to glucosamine-1-phosphate.</text>
</comment>
<feature type="binding site" evidence="8">
    <location>
        <position position="291"/>
    </location>
    <ligand>
        <name>Mg(2+)</name>
        <dbReference type="ChEBI" id="CHEBI:18420"/>
    </ligand>
</feature>
<feature type="modified residue" description="Phosphoserine" evidence="8">
    <location>
        <position position="146"/>
    </location>
</feature>
<evidence type="ECO:0000256" key="9">
    <source>
        <dbReference type="RuleBase" id="RU004326"/>
    </source>
</evidence>
<evidence type="ECO:0000256" key="1">
    <source>
        <dbReference type="ARBA" id="ARBA00010231"/>
    </source>
</evidence>
<evidence type="ECO:0000313" key="19">
    <source>
        <dbReference type="Proteomes" id="UP001156856"/>
    </source>
</evidence>
<gene>
    <name evidence="8 16" type="primary">glmM</name>
    <name evidence="17" type="ORF">GCM10007888_04900</name>
    <name evidence="16" type="ORF">MOX02_02020</name>
</gene>
<feature type="region of interest" description="Disordered" evidence="11">
    <location>
        <begin position="1"/>
        <end position="20"/>
    </location>
</feature>
<dbReference type="InterPro" id="IPR005841">
    <property type="entry name" value="Alpha-D-phosphohexomutase_SF"/>
</dbReference>
<keyword evidence="3 8" id="KW-0479">Metal-binding</keyword>
<dbReference type="SUPFAM" id="SSF53738">
    <property type="entry name" value="Phosphoglucomutase, first 3 domains"/>
    <property type="match status" value="3"/>
</dbReference>
<reference evidence="17" key="1">
    <citation type="journal article" date="2014" name="Int. J. Syst. Evol. Microbiol.">
        <title>Complete genome of a new Firmicutes species belonging to the dominant human colonic microbiota ('Ruminococcus bicirculans') reveals two chromosomes and a selective capacity to utilize plant glucans.</title>
        <authorList>
            <consortium name="NISC Comparative Sequencing Program"/>
            <person name="Wegmann U."/>
            <person name="Louis P."/>
            <person name="Goesmann A."/>
            <person name="Henrissat B."/>
            <person name="Duncan S.H."/>
            <person name="Flint H.J."/>
        </authorList>
    </citation>
    <scope>NUCLEOTIDE SEQUENCE</scope>
    <source>
        <strain evidence="17">NBRC 107715</strain>
    </source>
</reference>
<evidence type="ECO:0000259" key="12">
    <source>
        <dbReference type="Pfam" id="PF00408"/>
    </source>
</evidence>
<dbReference type="GO" id="GO:0005829">
    <property type="term" value="C:cytosol"/>
    <property type="evidence" value="ECO:0007669"/>
    <property type="project" value="TreeGrafter"/>
</dbReference>
<dbReference type="NCBIfam" id="TIGR01455">
    <property type="entry name" value="glmM"/>
    <property type="match status" value="1"/>
</dbReference>
<dbReference type="InterPro" id="IPR016055">
    <property type="entry name" value="A-D-PHexomutase_a/b/a-I/II/III"/>
</dbReference>